<dbReference type="STRING" id="321339.SAMN05444340_104118"/>
<dbReference type="Gene3D" id="1.10.1220.10">
    <property type="entry name" value="Met repressor-like"/>
    <property type="match status" value="1"/>
</dbReference>
<dbReference type="AlphaFoldDB" id="A0A1H3HTB1"/>
<accession>A0A1H3HTB1</accession>
<dbReference type="InterPro" id="IPR010985">
    <property type="entry name" value="Ribbon_hlx_hlx"/>
</dbReference>
<sequence length="51" mass="5940">MLDRKPMQLRLPPEMKAWIKAQSQKNGSSQNSEVIRAVRDRMERIEDQAAT</sequence>
<dbReference type="Pfam" id="PF03869">
    <property type="entry name" value="Arc"/>
    <property type="match status" value="1"/>
</dbReference>
<dbReference type="GO" id="GO:0006355">
    <property type="term" value="P:regulation of DNA-templated transcription"/>
    <property type="evidence" value="ECO:0007669"/>
    <property type="project" value="InterPro"/>
</dbReference>
<feature type="domain" description="Arc-like DNA binding" evidence="1">
    <location>
        <begin position="8"/>
        <end position="42"/>
    </location>
</feature>
<dbReference type="Proteomes" id="UP000199286">
    <property type="component" value="Unassembled WGS sequence"/>
</dbReference>
<dbReference type="OrthoDB" id="7924582at2"/>
<organism evidence="2 3">
    <name type="scientific">Citreimonas salinaria</name>
    <dbReference type="NCBI Taxonomy" id="321339"/>
    <lineage>
        <taxon>Bacteria</taxon>
        <taxon>Pseudomonadati</taxon>
        <taxon>Pseudomonadota</taxon>
        <taxon>Alphaproteobacteria</taxon>
        <taxon>Rhodobacterales</taxon>
        <taxon>Roseobacteraceae</taxon>
        <taxon>Citreimonas</taxon>
    </lineage>
</organism>
<dbReference type="InterPro" id="IPR005569">
    <property type="entry name" value="Arc_DNA-bd_dom"/>
</dbReference>
<keyword evidence="3" id="KW-1185">Reference proteome</keyword>
<dbReference type="InterPro" id="IPR013321">
    <property type="entry name" value="Arc_rbn_hlx_hlx"/>
</dbReference>
<gene>
    <name evidence="2" type="ORF">SAMN05444340_104118</name>
</gene>
<reference evidence="2 3" key="1">
    <citation type="submission" date="2016-10" db="EMBL/GenBank/DDBJ databases">
        <authorList>
            <person name="de Groot N.N."/>
        </authorList>
    </citation>
    <scope>NUCLEOTIDE SEQUENCE [LARGE SCALE GENOMIC DNA]</scope>
    <source>
        <strain evidence="2 3">DSM 26880</strain>
    </source>
</reference>
<evidence type="ECO:0000313" key="2">
    <source>
        <dbReference type="EMBL" id="SDY18028.1"/>
    </source>
</evidence>
<dbReference type="EMBL" id="FNPF01000004">
    <property type="protein sequence ID" value="SDY18028.1"/>
    <property type="molecule type" value="Genomic_DNA"/>
</dbReference>
<dbReference type="GO" id="GO:0003677">
    <property type="term" value="F:DNA binding"/>
    <property type="evidence" value="ECO:0007669"/>
    <property type="project" value="InterPro"/>
</dbReference>
<dbReference type="SUPFAM" id="SSF47598">
    <property type="entry name" value="Ribbon-helix-helix"/>
    <property type="match status" value="1"/>
</dbReference>
<proteinExistence type="predicted"/>
<name>A0A1H3HTB1_9RHOB</name>
<evidence type="ECO:0000313" key="3">
    <source>
        <dbReference type="Proteomes" id="UP000199286"/>
    </source>
</evidence>
<evidence type="ECO:0000259" key="1">
    <source>
        <dbReference type="Pfam" id="PF03869"/>
    </source>
</evidence>
<protein>
    <submittedName>
        <fullName evidence="2">Arc-like DNA binding domain-containing protein</fullName>
    </submittedName>
</protein>
<dbReference type="RefSeq" id="WP_089881171.1">
    <property type="nucleotide sequence ID" value="NZ_FNPF01000004.1"/>
</dbReference>